<sequence>MLDKSYTFKTTTEILKEVIIPNINNSMAKEQAIALISVLKNLDMQTSQNLSPKEQLNSLIQETLYEYILKLKNDSINFQTDGLAEQLLEELKETELIEDITTKWNRLNELQCKLIRALYKENTVNGHVESMYILPLRQKLREQLKIEMALVR</sequence>
<evidence type="ECO:0000313" key="1">
    <source>
        <dbReference type="EMBL" id="MDE5414529.1"/>
    </source>
</evidence>
<dbReference type="EMBL" id="JAOTPO010000009">
    <property type="protein sequence ID" value="MDE5414529.1"/>
    <property type="molecule type" value="Genomic_DNA"/>
</dbReference>
<accession>A0ABT5VGD9</accession>
<keyword evidence="2" id="KW-1185">Reference proteome</keyword>
<name>A0ABT5VGD9_9BACI</name>
<protein>
    <submittedName>
        <fullName evidence="1">Uncharacterized protein</fullName>
    </submittedName>
</protein>
<dbReference type="RefSeq" id="WP_275119142.1">
    <property type="nucleotide sequence ID" value="NZ_JAOTPO010000009.1"/>
</dbReference>
<comment type="caution">
    <text evidence="1">The sequence shown here is derived from an EMBL/GenBank/DDBJ whole genome shotgun (WGS) entry which is preliminary data.</text>
</comment>
<reference evidence="1" key="1">
    <citation type="submission" date="2024-05" db="EMBL/GenBank/DDBJ databases">
        <title>Alkalihalobacillus sp. strain MEB203 novel alkaliphilic bacterium from Lonar Lake, India.</title>
        <authorList>
            <person name="Joshi A."/>
            <person name="Thite S."/>
            <person name="Mengade P."/>
        </authorList>
    </citation>
    <scope>NUCLEOTIDE SEQUENCE</scope>
    <source>
        <strain evidence="1">MEB 203</strain>
    </source>
</reference>
<gene>
    <name evidence="1" type="ORF">N7Z68_14205</name>
</gene>
<evidence type="ECO:0000313" key="2">
    <source>
        <dbReference type="Proteomes" id="UP001148125"/>
    </source>
</evidence>
<proteinExistence type="predicted"/>
<organism evidence="1 2">
    <name type="scientific">Alkalihalobacterium chitinilyticum</name>
    <dbReference type="NCBI Taxonomy" id="2980103"/>
    <lineage>
        <taxon>Bacteria</taxon>
        <taxon>Bacillati</taxon>
        <taxon>Bacillota</taxon>
        <taxon>Bacilli</taxon>
        <taxon>Bacillales</taxon>
        <taxon>Bacillaceae</taxon>
        <taxon>Alkalihalobacterium</taxon>
    </lineage>
</organism>
<dbReference type="Proteomes" id="UP001148125">
    <property type="component" value="Unassembled WGS sequence"/>
</dbReference>